<feature type="compositionally biased region" description="Polar residues" evidence="17">
    <location>
        <begin position="440"/>
        <end position="451"/>
    </location>
</feature>
<protein>
    <recommendedName>
        <fullName evidence="10">E3 ubiquitin-protein ligase Topors</fullName>
        <ecNumber evidence="2">2.3.2.27</ecNumber>
    </recommendedName>
    <alternativeName>
        <fullName evidence="11">RING-type E3 ubiquitin transferase Topors</fullName>
    </alternativeName>
    <alternativeName>
        <fullName evidence="13">SUMO1-protein E3 ligase Topors</fullName>
    </alternativeName>
    <alternativeName>
        <fullName evidence="12">Topoisomerase I-binding RING finger protein</fullName>
    </alternativeName>
    <alternativeName>
        <fullName evidence="14">Topoisomerase I-binding arginine/serine-rich protein</fullName>
    </alternativeName>
    <alternativeName>
        <fullName evidence="15">Tumor suppressor p53-binding protein 3</fullName>
    </alternativeName>
</protein>
<keyword evidence="5 16" id="KW-0863">Zinc-finger</keyword>
<evidence type="ECO:0000256" key="5">
    <source>
        <dbReference type="ARBA" id="ARBA00022771"/>
    </source>
</evidence>
<feature type="region of interest" description="Disordered" evidence="17">
    <location>
        <begin position="567"/>
        <end position="878"/>
    </location>
</feature>
<dbReference type="FunFam" id="3.30.40.10:FF:000136">
    <property type="entry name" value="E3 ubiquitin-protein ligase Topors"/>
    <property type="match status" value="1"/>
</dbReference>
<evidence type="ECO:0000256" key="16">
    <source>
        <dbReference type="PROSITE-ProRule" id="PRU00175"/>
    </source>
</evidence>
<dbReference type="GO" id="GO:0006120">
    <property type="term" value="P:mitochondrial electron transport, NADH to ubiquinone"/>
    <property type="evidence" value="ECO:0007669"/>
    <property type="project" value="InterPro"/>
</dbReference>
<feature type="region of interest" description="Disordered" evidence="17">
    <location>
        <begin position="438"/>
        <end position="524"/>
    </location>
</feature>
<feature type="compositionally biased region" description="Basic and acidic residues" evidence="17">
    <location>
        <begin position="671"/>
        <end position="694"/>
    </location>
</feature>
<feature type="region of interest" description="Disordered" evidence="17">
    <location>
        <begin position="892"/>
        <end position="935"/>
    </location>
</feature>
<keyword evidence="4" id="KW-0479">Metal-binding</keyword>
<evidence type="ECO:0000256" key="2">
    <source>
        <dbReference type="ARBA" id="ARBA00012483"/>
    </source>
</evidence>
<dbReference type="GO" id="GO:0008270">
    <property type="term" value="F:zinc ion binding"/>
    <property type="evidence" value="ECO:0007669"/>
    <property type="project" value="UniProtKB-KW"/>
</dbReference>
<feature type="compositionally biased region" description="Basic and acidic residues" evidence="17">
    <location>
        <begin position="611"/>
        <end position="622"/>
    </location>
</feature>
<evidence type="ECO:0000256" key="6">
    <source>
        <dbReference type="ARBA" id="ARBA00022786"/>
    </source>
</evidence>
<feature type="compositionally biased region" description="Basic residues" evidence="17">
    <location>
        <begin position="846"/>
        <end position="873"/>
    </location>
</feature>
<proteinExistence type="predicted"/>
<evidence type="ECO:0000259" key="18">
    <source>
        <dbReference type="PROSITE" id="PS50089"/>
    </source>
</evidence>
<evidence type="ECO:0000256" key="17">
    <source>
        <dbReference type="SAM" id="MobiDB-lite"/>
    </source>
</evidence>
<feature type="compositionally biased region" description="Basic and acidic residues" evidence="17">
    <location>
        <begin position="787"/>
        <end position="802"/>
    </location>
</feature>
<evidence type="ECO:0000256" key="9">
    <source>
        <dbReference type="ARBA" id="ARBA00023163"/>
    </source>
</evidence>
<dbReference type="Pfam" id="PF13923">
    <property type="entry name" value="zf-C3HC4_2"/>
    <property type="match status" value="1"/>
</dbReference>
<feature type="compositionally biased region" description="Basic residues" evidence="17">
    <location>
        <begin position="623"/>
        <end position="653"/>
    </location>
</feature>
<evidence type="ECO:0000256" key="3">
    <source>
        <dbReference type="ARBA" id="ARBA00022679"/>
    </source>
</evidence>
<dbReference type="GO" id="GO:0006513">
    <property type="term" value="P:protein monoubiquitination"/>
    <property type="evidence" value="ECO:0007669"/>
    <property type="project" value="TreeGrafter"/>
</dbReference>
<evidence type="ECO:0000256" key="11">
    <source>
        <dbReference type="ARBA" id="ARBA00076856"/>
    </source>
</evidence>
<keyword evidence="3" id="KW-0808">Transferase</keyword>
<evidence type="ECO:0000256" key="8">
    <source>
        <dbReference type="ARBA" id="ARBA00023015"/>
    </source>
</evidence>
<accession>A0A9Q0IX01</accession>
<dbReference type="InterPro" id="IPR058746">
    <property type="entry name" value="Znf_RING-type_Topors"/>
</dbReference>
<dbReference type="InterPro" id="IPR019174">
    <property type="entry name" value="NADH_DH_b-subcmplx_su6"/>
</dbReference>
<dbReference type="GO" id="GO:0032391">
    <property type="term" value="C:photoreceptor connecting cilium"/>
    <property type="evidence" value="ECO:0007669"/>
    <property type="project" value="UniProtKB-ARBA"/>
</dbReference>
<feature type="compositionally biased region" description="Basic residues" evidence="17">
    <location>
        <begin position="768"/>
        <end position="786"/>
    </location>
</feature>
<evidence type="ECO:0000313" key="19">
    <source>
        <dbReference type="EMBL" id="KAJ3614199.1"/>
    </source>
</evidence>
<dbReference type="GO" id="GO:0000209">
    <property type="term" value="P:protein polyubiquitination"/>
    <property type="evidence" value="ECO:0007669"/>
    <property type="project" value="TreeGrafter"/>
</dbReference>
<evidence type="ECO:0000313" key="20">
    <source>
        <dbReference type="Proteomes" id="UP001148018"/>
    </source>
</evidence>
<dbReference type="SMART" id="SM00184">
    <property type="entry name" value="RING"/>
    <property type="match status" value="1"/>
</dbReference>
<evidence type="ECO:0000256" key="10">
    <source>
        <dbReference type="ARBA" id="ARBA00071236"/>
    </source>
</evidence>
<reference evidence="19" key="1">
    <citation type="submission" date="2022-07" db="EMBL/GenBank/DDBJ databases">
        <title>Chromosome-level genome of Muraenolepis orangiensis.</title>
        <authorList>
            <person name="Kim J."/>
        </authorList>
    </citation>
    <scope>NUCLEOTIDE SEQUENCE</scope>
    <source>
        <strain evidence="19">KU_S4_2022</strain>
        <tissue evidence="19">Muscle</tissue>
    </source>
</reference>
<organism evidence="19 20">
    <name type="scientific">Muraenolepis orangiensis</name>
    <name type="common">Patagonian moray cod</name>
    <dbReference type="NCBI Taxonomy" id="630683"/>
    <lineage>
        <taxon>Eukaryota</taxon>
        <taxon>Metazoa</taxon>
        <taxon>Chordata</taxon>
        <taxon>Craniata</taxon>
        <taxon>Vertebrata</taxon>
        <taxon>Euteleostomi</taxon>
        <taxon>Actinopterygii</taxon>
        <taxon>Neopterygii</taxon>
        <taxon>Teleostei</taxon>
        <taxon>Neoteleostei</taxon>
        <taxon>Acanthomorphata</taxon>
        <taxon>Zeiogadaria</taxon>
        <taxon>Gadariae</taxon>
        <taxon>Gadiformes</taxon>
        <taxon>Muraenolepidoidei</taxon>
        <taxon>Muraenolepididae</taxon>
        <taxon>Muraenolepis</taxon>
    </lineage>
</organism>
<keyword evidence="9" id="KW-0804">Transcription</keyword>
<dbReference type="Pfam" id="PF09782">
    <property type="entry name" value="NDUF_B6"/>
    <property type="match status" value="1"/>
</dbReference>
<dbReference type="AlphaFoldDB" id="A0A9Q0IX01"/>
<feature type="compositionally biased region" description="Polar residues" evidence="17">
    <location>
        <begin position="492"/>
        <end position="503"/>
    </location>
</feature>
<evidence type="ECO:0000256" key="7">
    <source>
        <dbReference type="ARBA" id="ARBA00022833"/>
    </source>
</evidence>
<keyword evidence="7" id="KW-0862">Zinc</keyword>
<dbReference type="GO" id="GO:0061630">
    <property type="term" value="F:ubiquitin protein ligase activity"/>
    <property type="evidence" value="ECO:0007669"/>
    <property type="project" value="UniProtKB-EC"/>
</dbReference>
<dbReference type="InterPro" id="IPR017907">
    <property type="entry name" value="Znf_RING_CS"/>
</dbReference>
<gene>
    <name evidence="19" type="ORF">NHX12_017774</name>
</gene>
<feature type="domain" description="RING-type" evidence="18">
    <location>
        <begin position="140"/>
        <end position="179"/>
    </location>
</feature>
<dbReference type="OrthoDB" id="365379at2759"/>
<feature type="compositionally biased region" description="Basic and acidic residues" evidence="17">
    <location>
        <begin position="813"/>
        <end position="837"/>
    </location>
</feature>
<dbReference type="PANTHER" id="PTHR46077:SF1">
    <property type="entry name" value="TOP1 BINDING ARGININE_SERINE RICH PROTEIN, E3 UBIQUITIN LIGASE"/>
    <property type="match status" value="1"/>
</dbReference>
<evidence type="ECO:0000256" key="12">
    <source>
        <dbReference type="ARBA" id="ARBA00076940"/>
    </source>
</evidence>
<evidence type="ECO:0000256" key="15">
    <source>
        <dbReference type="ARBA" id="ARBA00082108"/>
    </source>
</evidence>
<dbReference type="PANTHER" id="PTHR46077">
    <property type="entry name" value="E3 UBIQUITIN-PROTEIN LIGASE TOPORS"/>
    <property type="match status" value="1"/>
</dbReference>
<dbReference type="EMBL" id="JANIIK010000034">
    <property type="protein sequence ID" value="KAJ3614199.1"/>
    <property type="molecule type" value="Genomic_DNA"/>
</dbReference>
<keyword evidence="20" id="KW-1185">Reference proteome</keyword>
<keyword evidence="8" id="KW-0805">Transcription regulation</keyword>
<evidence type="ECO:0000256" key="14">
    <source>
        <dbReference type="ARBA" id="ARBA00079184"/>
    </source>
</evidence>
<dbReference type="GO" id="GO:0005739">
    <property type="term" value="C:mitochondrion"/>
    <property type="evidence" value="ECO:0007669"/>
    <property type="project" value="GOC"/>
</dbReference>
<evidence type="ECO:0000256" key="4">
    <source>
        <dbReference type="ARBA" id="ARBA00022723"/>
    </source>
</evidence>
<evidence type="ECO:0000256" key="13">
    <source>
        <dbReference type="ARBA" id="ARBA00079040"/>
    </source>
</evidence>
<dbReference type="PROSITE" id="PS00518">
    <property type="entry name" value="ZF_RING_1"/>
    <property type="match status" value="1"/>
</dbReference>
<dbReference type="CDD" id="cd16574">
    <property type="entry name" value="RING-HC_Topors"/>
    <property type="match status" value="1"/>
</dbReference>
<sequence>MSGYTPDERLRVEQITKLRRQWLKDQELSPREPVLKPQAQGPIARFWTGFLEPKSLWRLYTHKAYRGGVFALTRVLIPAWIIHYCVKYHMANKPYGIVALKPQLFPMMSASKIKLRPHPKHGTHNVSGDTSSEVSPDSKCPICLDSFHNMSYLELCLHKFCFRCIREWSKNKAECPLCKQPFNSIYHSIKSDQDFKKYDLRPTDNGSFGSFGGVRFRYHTTMTGARQRAERRNATPPYNGVMPENQGDTQLLHERKLRRTVSRLAARRRAASEGRAVRAMREEEMITFRRGLYRQGVRVQSVEDGGRSRDTTAGFYRRNPACLHRLVPWLRRELMVLYQARVSLVNILQELVMSRITSLDLEDSVILEELRPFLEGRTEHFFHEFISFAKSPFNMEAYDLHAVYDYPDTLFNDDDSSSRSSVIAISEDDQMSVDLDTLGESMSSGTLSQSAWDDETPGPSYFIERSNAQPLSIPDSDSSQEEEQHKCKPLSHPNSPLNPTDATRSVLKKDGSLDGSSLDVGDVDDEDDCVIVGFVKPITQLTPELVQLSSDSEESVHVEMDMKCHPPQHIPCSPSTSPVPAEEICHPPASSRRGHSTSKEQSSLSRSRRHNLSERKSDYDKYSKRRRSVDRCRERRRSRSGNRVKNRRDRRSRTASDSSRSSMSGRRSRSTSRECSRSKRDNKEKRQDSAHELPRSYQGQSYSHYGRDRDDGWIRYSKKTIDYPRGRRSCESRSQSRSREPSHKGRREHSHWDSSPSGTYSAGSRSPSSKKRSGHDKPGGKRKYKTRHLEEPDTNVDLRPESEATDTTSCKSGAEKQKTSKEKSAKRDASPEVETDHAGNWSDGGRRHHHHHYKKNKKHKKSRKHRNKERTGKRSPVVTTVIIIESDSCHSTYSNVDLSGEGDLASTAAMPPDTDATDPVDGVSKSDSLPADVFN</sequence>
<keyword evidence="6" id="KW-0833">Ubl conjugation pathway</keyword>
<dbReference type="Gene3D" id="3.30.40.10">
    <property type="entry name" value="Zinc/RING finger domain, C3HC4 (zinc finger)"/>
    <property type="match status" value="1"/>
</dbReference>
<name>A0A9Q0IX01_9TELE</name>
<dbReference type="SUPFAM" id="SSF57850">
    <property type="entry name" value="RING/U-box"/>
    <property type="match status" value="1"/>
</dbReference>
<dbReference type="InterPro" id="IPR013083">
    <property type="entry name" value="Znf_RING/FYVE/PHD"/>
</dbReference>
<evidence type="ECO:0000256" key="1">
    <source>
        <dbReference type="ARBA" id="ARBA00000900"/>
    </source>
</evidence>
<comment type="catalytic activity">
    <reaction evidence="1">
        <text>S-ubiquitinyl-[E2 ubiquitin-conjugating enzyme]-L-cysteine + [acceptor protein]-L-lysine = [E2 ubiquitin-conjugating enzyme]-L-cysteine + N(6)-ubiquitinyl-[acceptor protein]-L-lysine.</text>
        <dbReference type="EC" id="2.3.2.27"/>
    </reaction>
</comment>
<dbReference type="PROSITE" id="PS50089">
    <property type="entry name" value="ZF_RING_2"/>
    <property type="match status" value="1"/>
</dbReference>
<dbReference type="Proteomes" id="UP001148018">
    <property type="component" value="Unassembled WGS sequence"/>
</dbReference>
<dbReference type="GO" id="GO:0008630">
    <property type="term" value="P:intrinsic apoptotic signaling pathway in response to DNA damage"/>
    <property type="evidence" value="ECO:0007669"/>
    <property type="project" value="UniProtKB-ARBA"/>
</dbReference>
<dbReference type="EC" id="2.3.2.27" evidence="2"/>
<feature type="compositionally biased region" description="Basic and acidic residues" evidence="17">
    <location>
        <begin position="705"/>
        <end position="731"/>
    </location>
</feature>
<comment type="caution">
    <text evidence="19">The sequence shown here is derived from an EMBL/GenBank/DDBJ whole genome shotgun (WGS) entry which is preliminary data.</text>
</comment>
<feature type="region of interest" description="Disordered" evidence="17">
    <location>
        <begin position="223"/>
        <end position="246"/>
    </location>
</feature>
<dbReference type="InterPro" id="IPR001841">
    <property type="entry name" value="Znf_RING"/>
</dbReference>
<feature type="compositionally biased region" description="Low complexity" evidence="17">
    <location>
        <begin position="655"/>
        <end position="665"/>
    </location>
</feature>